<proteinExistence type="predicted"/>
<protein>
    <submittedName>
        <fullName evidence="1">Uncharacterized protein</fullName>
    </submittedName>
</protein>
<name>A0ACC0MFY5_RHOML</name>
<evidence type="ECO:0000313" key="1">
    <source>
        <dbReference type="EMBL" id="KAI8539509.1"/>
    </source>
</evidence>
<sequence>MLLLGEILWRMHAPARPCSSWRWSSARVKAIAYCDFLRFINTMHPTIVVAIITGIASVTAAFLHLLTALRENGDKKKNDSSPTTHQDGPEVIEQLYSLERRMDRVERKVGRLETEHILQGWNGYEEAATIAAAAAMIAAVTVGSIL</sequence>
<dbReference type="EMBL" id="CM046396">
    <property type="protein sequence ID" value="KAI8539509.1"/>
    <property type="molecule type" value="Genomic_DNA"/>
</dbReference>
<reference evidence="1" key="1">
    <citation type="submission" date="2022-02" db="EMBL/GenBank/DDBJ databases">
        <title>Plant Genome Project.</title>
        <authorList>
            <person name="Zhang R.-G."/>
        </authorList>
    </citation>
    <scope>NUCLEOTIDE SEQUENCE</scope>
    <source>
        <strain evidence="1">AT1</strain>
    </source>
</reference>
<evidence type="ECO:0000313" key="2">
    <source>
        <dbReference type="Proteomes" id="UP001062846"/>
    </source>
</evidence>
<organism evidence="1 2">
    <name type="scientific">Rhododendron molle</name>
    <name type="common">Chinese azalea</name>
    <name type="synonym">Azalea mollis</name>
    <dbReference type="NCBI Taxonomy" id="49168"/>
    <lineage>
        <taxon>Eukaryota</taxon>
        <taxon>Viridiplantae</taxon>
        <taxon>Streptophyta</taxon>
        <taxon>Embryophyta</taxon>
        <taxon>Tracheophyta</taxon>
        <taxon>Spermatophyta</taxon>
        <taxon>Magnoliopsida</taxon>
        <taxon>eudicotyledons</taxon>
        <taxon>Gunneridae</taxon>
        <taxon>Pentapetalae</taxon>
        <taxon>asterids</taxon>
        <taxon>Ericales</taxon>
        <taxon>Ericaceae</taxon>
        <taxon>Ericoideae</taxon>
        <taxon>Rhodoreae</taxon>
        <taxon>Rhododendron</taxon>
    </lineage>
</organism>
<comment type="caution">
    <text evidence="1">The sequence shown here is derived from an EMBL/GenBank/DDBJ whole genome shotgun (WGS) entry which is preliminary data.</text>
</comment>
<accession>A0ACC0MFY5</accession>
<dbReference type="Proteomes" id="UP001062846">
    <property type="component" value="Chromosome 9"/>
</dbReference>
<gene>
    <name evidence="1" type="ORF">RHMOL_Rhmol09G0188800</name>
</gene>
<keyword evidence="2" id="KW-1185">Reference proteome</keyword>